<organism evidence="2 3">
    <name type="scientific">Candidatus Taylorbacteria bacterium CG11_big_fil_rev_8_21_14_0_20_46_11</name>
    <dbReference type="NCBI Taxonomy" id="1975025"/>
    <lineage>
        <taxon>Bacteria</taxon>
        <taxon>Candidatus Tayloriibacteriota</taxon>
    </lineage>
</organism>
<evidence type="ECO:0000313" key="3">
    <source>
        <dbReference type="Proteomes" id="UP000229342"/>
    </source>
</evidence>
<name>A0A2H0KAW5_9BACT</name>
<feature type="domain" description="Transposase IS200-like" evidence="1">
    <location>
        <begin position="19"/>
        <end position="139"/>
    </location>
</feature>
<dbReference type="EMBL" id="PCVG01000058">
    <property type="protein sequence ID" value="PIQ68365.1"/>
    <property type="molecule type" value="Genomic_DNA"/>
</dbReference>
<dbReference type="SUPFAM" id="SSF143422">
    <property type="entry name" value="Transposase IS200-like"/>
    <property type="match status" value="1"/>
</dbReference>
<dbReference type="GO" id="GO:0006313">
    <property type="term" value="P:DNA transposition"/>
    <property type="evidence" value="ECO:0007669"/>
    <property type="project" value="InterPro"/>
</dbReference>
<reference evidence="2 3" key="1">
    <citation type="submission" date="2017-09" db="EMBL/GenBank/DDBJ databases">
        <title>Depth-based differentiation of microbial function through sediment-hosted aquifers and enrichment of novel symbionts in the deep terrestrial subsurface.</title>
        <authorList>
            <person name="Probst A.J."/>
            <person name="Ladd B."/>
            <person name="Jarett J.K."/>
            <person name="Geller-Mcgrath D.E."/>
            <person name="Sieber C.M."/>
            <person name="Emerson J.B."/>
            <person name="Anantharaman K."/>
            <person name="Thomas B.C."/>
            <person name="Malmstrom R."/>
            <person name="Stieglmeier M."/>
            <person name="Klingl A."/>
            <person name="Woyke T."/>
            <person name="Ryan C.M."/>
            <person name="Banfield J.F."/>
        </authorList>
    </citation>
    <scope>NUCLEOTIDE SEQUENCE [LARGE SCALE GENOMIC DNA]</scope>
    <source>
        <strain evidence="2">CG11_big_fil_rev_8_21_14_0_20_46_11</strain>
    </source>
</reference>
<dbReference type="InterPro" id="IPR002686">
    <property type="entry name" value="Transposase_17"/>
</dbReference>
<evidence type="ECO:0000259" key="1">
    <source>
        <dbReference type="SMART" id="SM01321"/>
    </source>
</evidence>
<accession>A0A2H0KAW5</accession>
<sequence>MAPTNIDAKDGLWYWYHNVSECYYHVQITVKYRKSLFAPEVEKLMLGILEGFKERFAIDIHTVGFDQNHVHLLLRFLPKYGAGEVIGLLKSQTASQLFKFMPALKKELWGGEFWTDGYYVATISGRGDKRTIENYIKNQGREKDIAQLKLFDI</sequence>
<protein>
    <submittedName>
        <fullName evidence="2">IS200/IS605 family transposase</fullName>
    </submittedName>
</protein>
<gene>
    <name evidence="2" type="ORF">COV91_04535</name>
</gene>
<dbReference type="AlphaFoldDB" id="A0A2H0KAW5"/>
<dbReference type="InterPro" id="IPR036515">
    <property type="entry name" value="Transposase_17_sf"/>
</dbReference>
<dbReference type="GO" id="GO:0004803">
    <property type="term" value="F:transposase activity"/>
    <property type="evidence" value="ECO:0007669"/>
    <property type="project" value="InterPro"/>
</dbReference>
<dbReference type="PANTHER" id="PTHR33360:SF2">
    <property type="entry name" value="TRANSPOSASE FOR INSERTION SEQUENCE ELEMENT IS200"/>
    <property type="match status" value="1"/>
</dbReference>
<dbReference type="Proteomes" id="UP000229342">
    <property type="component" value="Unassembled WGS sequence"/>
</dbReference>
<dbReference type="SMART" id="SM01321">
    <property type="entry name" value="Y1_Tnp"/>
    <property type="match status" value="1"/>
</dbReference>
<dbReference type="NCBIfam" id="NF033573">
    <property type="entry name" value="transpos_IS200"/>
    <property type="match status" value="1"/>
</dbReference>
<evidence type="ECO:0000313" key="2">
    <source>
        <dbReference type="EMBL" id="PIQ68365.1"/>
    </source>
</evidence>
<dbReference type="Pfam" id="PF01797">
    <property type="entry name" value="Y1_Tnp"/>
    <property type="match status" value="1"/>
</dbReference>
<dbReference type="GO" id="GO:0003677">
    <property type="term" value="F:DNA binding"/>
    <property type="evidence" value="ECO:0007669"/>
    <property type="project" value="InterPro"/>
</dbReference>
<dbReference type="PANTHER" id="PTHR33360">
    <property type="entry name" value="TRANSPOSASE FOR INSERTION SEQUENCE ELEMENT IS200"/>
    <property type="match status" value="1"/>
</dbReference>
<proteinExistence type="predicted"/>
<dbReference type="Gene3D" id="3.30.70.1290">
    <property type="entry name" value="Transposase IS200-like"/>
    <property type="match status" value="1"/>
</dbReference>
<comment type="caution">
    <text evidence="2">The sequence shown here is derived from an EMBL/GenBank/DDBJ whole genome shotgun (WGS) entry which is preliminary data.</text>
</comment>